<dbReference type="Proteomes" id="UP000001542">
    <property type="component" value="Unassembled WGS sequence"/>
</dbReference>
<evidence type="ECO:0000256" key="1">
    <source>
        <dbReference type="SAM" id="MobiDB-lite"/>
    </source>
</evidence>
<reference evidence="2" key="2">
    <citation type="journal article" date="2007" name="Science">
        <title>Draft genome sequence of the sexually transmitted pathogen Trichomonas vaginalis.</title>
        <authorList>
            <person name="Carlton J.M."/>
            <person name="Hirt R.P."/>
            <person name="Silva J.C."/>
            <person name="Delcher A.L."/>
            <person name="Schatz M."/>
            <person name="Zhao Q."/>
            <person name="Wortman J.R."/>
            <person name="Bidwell S.L."/>
            <person name="Alsmark U.C.M."/>
            <person name="Besteiro S."/>
            <person name="Sicheritz-Ponten T."/>
            <person name="Noel C.J."/>
            <person name="Dacks J.B."/>
            <person name="Foster P.G."/>
            <person name="Simillion C."/>
            <person name="Van de Peer Y."/>
            <person name="Miranda-Saavedra D."/>
            <person name="Barton G.J."/>
            <person name="Westrop G.D."/>
            <person name="Mueller S."/>
            <person name="Dessi D."/>
            <person name="Fiori P.L."/>
            <person name="Ren Q."/>
            <person name="Paulsen I."/>
            <person name="Zhang H."/>
            <person name="Bastida-Corcuera F.D."/>
            <person name="Simoes-Barbosa A."/>
            <person name="Brown M.T."/>
            <person name="Hayes R.D."/>
            <person name="Mukherjee M."/>
            <person name="Okumura C.Y."/>
            <person name="Schneider R."/>
            <person name="Smith A.J."/>
            <person name="Vanacova S."/>
            <person name="Villalvazo M."/>
            <person name="Haas B.J."/>
            <person name="Pertea M."/>
            <person name="Feldblyum T.V."/>
            <person name="Utterback T.R."/>
            <person name="Shu C.L."/>
            <person name="Osoegawa K."/>
            <person name="de Jong P.J."/>
            <person name="Hrdy I."/>
            <person name="Horvathova L."/>
            <person name="Zubacova Z."/>
            <person name="Dolezal P."/>
            <person name="Malik S.B."/>
            <person name="Logsdon J.M. Jr."/>
            <person name="Henze K."/>
            <person name="Gupta A."/>
            <person name="Wang C.C."/>
            <person name="Dunne R.L."/>
            <person name="Upcroft J.A."/>
            <person name="Upcroft P."/>
            <person name="White O."/>
            <person name="Salzberg S.L."/>
            <person name="Tang P."/>
            <person name="Chiu C.-H."/>
            <person name="Lee Y.-S."/>
            <person name="Embley T.M."/>
            <person name="Coombs G.H."/>
            <person name="Mottram J.C."/>
            <person name="Tachezy J."/>
            <person name="Fraser-Liggett C.M."/>
            <person name="Johnson P.J."/>
        </authorList>
    </citation>
    <scope>NUCLEOTIDE SEQUENCE [LARGE SCALE GENOMIC DNA]</scope>
    <source>
        <strain evidence="2">G3</strain>
    </source>
</reference>
<feature type="region of interest" description="Disordered" evidence="1">
    <location>
        <begin position="83"/>
        <end position="124"/>
    </location>
</feature>
<dbReference type="SMR" id="A2FWP2"/>
<organism evidence="2 3">
    <name type="scientific">Trichomonas vaginalis (strain ATCC PRA-98 / G3)</name>
    <dbReference type="NCBI Taxonomy" id="412133"/>
    <lineage>
        <taxon>Eukaryota</taxon>
        <taxon>Metamonada</taxon>
        <taxon>Parabasalia</taxon>
        <taxon>Trichomonadida</taxon>
        <taxon>Trichomonadidae</taxon>
        <taxon>Trichomonas</taxon>
    </lineage>
</organism>
<sequence length="124" mass="13991">MGCCSSKIPNVEGYKAYGKMVIPAQESIDFIIRQGQKTDSFVKENVATPLLKGVNFATVGDNDEEDNNESDSVDDEAIEKLLNDNKEEESEHEKEINDQNTVTRFREVKSDDENVNSEDEKDEI</sequence>
<accession>A2FWP2</accession>
<reference evidence="2" key="1">
    <citation type="submission" date="2006-10" db="EMBL/GenBank/DDBJ databases">
        <authorList>
            <person name="Amadeo P."/>
            <person name="Zhao Q."/>
            <person name="Wortman J."/>
            <person name="Fraser-Liggett C."/>
            <person name="Carlton J."/>
        </authorList>
    </citation>
    <scope>NUCLEOTIDE SEQUENCE</scope>
    <source>
        <strain evidence="2">G3</strain>
    </source>
</reference>
<dbReference type="KEGG" id="tva:4748357"/>
<dbReference type="VEuPathDB" id="TrichDB:TVAG_495070"/>
<feature type="compositionally biased region" description="Basic and acidic residues" evidence="1">
    <location>
        <begin position="83"/>
        <end position="97"/>
    </location>
</feature>
<evidence type="ECO:0000313" key="3">
    <source>
        <dbReference type="Proteomes" id="UP000001542"/>
    </source>
</evidence>
<dbReference type="RefSeq" id="XP_001303600.1">
    <property type="nucleotide sequence ID" value="XM_001303599.1"/>
</dbReference>
<dbReference type="VEuPathDB" id="TrichDB:TVAGG3_0250780"/>
<proteinExistence type="predicted"/>
<dbReference type="EMBL" id="DS114090">
    <property type="protein sequence ID" value="EAX90670.1"/>
    <property type="molecule type" value="Genomic_DNA"/>
</dbReference>
<keyword evidence="3" id="KW-1185">Reference proteome</keyword>
<evidence type="ECO:0000313" key="2">
    <source>
        <dbReference type="EMBL" id="EAX90670.1"/>
    </source>
</evidence>
<dbReference type="AlphaFoldDB" id="A2FWP2"/>
<gene>
    <name evidence="2" type="ORF">TVAG_495070</name>
</gene>
<dbReference type="InParanoid" id="A2FWP2"/>
<protein>
    <submittedName>
        <fullName evidence="2">Uncharacterized protein</fullName>
    </submittedName>
</protein>
<feature type="compositionally biased region" description="Acidic residues" evidence="1">
    <location>
        <begin position="113"/>
        <end position="124"/>
    </location>
</feature>
<name>A2FWP2_TRIV3</name>